<dbReference type="PANTHER" id="PTHR32089:SF112">
    <property type="entry name" value="LYSOZYME-LIKE PROTEIN-RELATED"/>
    <property type="match status" value="1"/>
</dbReference>
<dbReference type="InterPro" id="IPR033479">
    <property type="entry name" value="dCache_1"/>
</dbReference>
<dbReference type="CDD" id="cd11386">
    <property type="entry name" value="MCP_signal"/>
    <property type="match status" value="1"/>
</dbReference>
<dbReference type="CDD" id="cd12913">
    <property type="entry name" value="PDC1_MCP_like"/>
    <property type="match status" value="1"/>
</dbReference>
<keyword evidence="7 9" id="KW-0807">Transducer</keyword>
<dbReference type="Pfam" id="PF00672">
    <property type="entry name" value="HAMP"/>
    <property type="match status" value="1"/>
</dbReference>
<dbReference type="PANTHER" id="PTHR32089">
    <property type="entry name" value="METHYL-ACCEPTING CHEMOTAXIS PROTEIN MCPB"/>
    <property type="match status" value="1"/>
</dbReference>
<evidence type="ECO:0000313" key="15">
    <source>
        <dbReference type="Proteomes" id="UP000430222"/>
    </source>
</evidence>
<evidence type="ECO:0000256" key="7">
    <source>
        <dbReference type="ARBA" id="ARBA00023224"/>
    </source>
</evidence>
<evidence type="ECO:0000256" key="4">
    <source>
        <dbReference type="ARBA" id="ARBA00022692"/>
    </source>
</evidence>
<keyword evidence="6 11" id="KW-0472">Membrane</keyword>
<feature type="coiled-coil region" evidence="10">
    <location>
        <begin position="366"/>
        <end position="439"/>
    </location>
</feature>
<keyword evidence="3" id="KW-0145">Chemotaxis</keyword>
<dbReference type="GO" id="GO:0006935">
    <property type="term" value="P:chemotaxis"/>
    <property type="evidence" value="ECO:0007669"/>
    <property type="project" value="UniProtKB-KW"/>
</dbReference>
<evidence type="ECO:0000256" key="10">
    <source>
        <dbReference type="SAM" id="Coils"/>
    </source>
</evidence>
<evidence type="ECO:0000256" key="1">
    <source>
        <dbReference type="ARBA" id="ARBA00004651"/>
    </source>
</evidence>
<dbReference type="Gene3D" id="1.10.287.950">
    <property type="entry name" value="Methyl-accepting chemotaxis protein"/>
    <property type="match status" value="1"/>
</dbReference>
<comment type="caution">
    <text evidence="14">The sequence shown here is derived from an EMBL/GenBank/DDBJ whole genome shotgun (WGS) entry which is preliminary data.</text>
</comment>
<evidence type="ECO:0000259" key="13">
    <source>
        <dbReference type="PROSITE" id="PS50885"/>
    </source>
</evidence>
<gene>
    <name evidence="14" type="ORF">FYJ78_07745</name>
</gene>
<keyword evidence="10" id="KW-0175">Coiled coil</keyword>
<keyword evidence="5 11" id="KW-1133">Transmembrane helix</keyword>
<dbReference type="SMART" id="SM00304">
    <property type="entry name" value="HAMP"/>
    <property type="match status" value="1"/>
</dbReference>
<dbReference type="PROSITE" id="PS50111">
    <property type="entry name" value="CHEMOTAXIS_TRANSDUC_2"/>
    <property type="match status" value="1"/>
</dbReference>
<dbReference type="EMBL" id="VUNL01000008">
    <property type="protein sequence ID" value="MSV25076.1"/>
    <property type="molecule type" value="Genomic_DNA"/>
</dbReference>
<protein>
    <submittedName>
        <fullName evidence="14">Methyl-accepting chemotaxis protein</fullName>
    </submittedName>
</protein>
<evidence type="ECO:0000313" key="14">
    <source>
        <dbReference type="EMBL" id="MSV25076.1"/>
    </source>
</evidence>
<dbReference type="Gene3D" id="6.10.340.10">
    <property type="match status" value="1"/>
</dbReference>
<dbReference type="PROSITE" id="PS50885">
    <property type="entry name" value="HAMP"/>
    <property type="match status" value="1"/>
</dbReference>
<dbReference type="CDD" id="cd06225">
    <property type="entry name" value="HAMP"/>
    <property type="match status" value="1"/>
</dbReference>
<feature type="domain" description="Methyl-accepting transducer" evidence="12">
    <location>
        <begin position="390"/>
        <end position="661"/>
    </location>
</feature>
<evidence type="ECO:0000256" key="8">
    <source>
        <dbReference type="ARBA" id="ARBA00029447"/>
    </source>
</evidence>
<accession>A0A6I2V0K8</accession>
<comment type="subcellular location">
    <subcellularLocation>
        <location evidence="1">Cell membrane</location>
        <topology evidence="1">Multi-pass membrane protein</topology>
    </subcellularLocation>
</comment>
<feature type="transmembrane region" description="Helical" evidence="11">
    <location>
        <begin position="21"/>
        <end position="44"/>
    </location>
</feature>
<proteinExistence type="inferred from homology"/>
<dbReference type="Pfam" id="PF02743">
    <property type="entry name" value="dCache_1"/>
    <property type="match status" value="1"/>
</dbReference>
<evidence type="ECO:0000256" key="3">
    <source>
        <dbReference type="ARBA" id="ARBA00022500"/>
    </source>
</evidence>
<dbReference type="AlphaFoldDB" id="A0A6I2V0K8"/>
<comment type="similarity">
    <text evidence="8">Belongs to the methyl-accepting chemotaxis (MCP) protein family.</text>
</comment>
<dbReference type="InterPro" id="IPR004089">
    <property type="entry name" value="MCPsignal_dom"/>
</dbReference>
<reference evidence="14 15" key="1">
    <citation type="submission" date="2019-08" db="EMBL/GenBank/DDBJ databases">
        <title>In-depth cultivation of the pig gut microbiome towards novel bacterial diversity and tailored functional studies.</title>
        <authorList>
            <person name="Wylensek D."/>
            <person name="Hitch T.C.A."/>
            <person name="Clavel T."/>
        </authorList>
    </citation>
    <scope>NUCLEOTIDE SEQUENCE [LARGE SCALE GENOMIC DNA]</scope>
    <source>
        <strain evidence="15">WCA-380-WT-3B3</strain>
    </source>
</reference>
<feature type="transmembrane region" description="Helical" evidence="11">
    <location>
        <begin position="296"/>
        <end position="316"/>
    </location>
</feature>
<dbReference type="InterPro" id="IPR003660">
    <property type="entry name" value="HAMP_dom"/>
</dbReference>
<dbReference type="CDD" id="cd12912">
    <property type="entry name" value="PDC2_MCP_like"/>
    <property type="match status" value="1"/>
</dbReference>
<evidence type="ECO:0000259" key="12">
    <source>
        <dbReference type="PROSITE" id="PS50111"/>
    </source>
</evidence>
<keyword evidence="15" id="KW-1185">Reference proteome</keyword>
<dbReference type="GO" id="GO:0007165">
    <property type="term" value="P:signal transduction"/>
    <property type="evidence" value="ECO:0007669"/>
    <property type="project" value="UniProtKB-KW"/>
</dbReference>
<evidence type="ECO:0000256" key="6">
    <source>
        <dbReference type="ARBA" id="ARBA00023136"/>
    </source>
</evidence>
<evidence type="ECO:0000256" key="11">
    <source>
        <dbReference type="SAM" id="Phobius"/>
    </source>
</evidence>
<evidence type="ECO:0000256" key="2">
    <source>
        <dbReference type="ARBA" id="ARBA00022475"/>
    </source>
</evidence>
<dbReference type="Proteomes" id="UP000430222">
    <property type="component" value="Unassembled WGS sequence"/>
</dbReference>
<feature type="domain" description="HAMP" evidence="13">
    <location>
        <begin position="318"/>
        <end position="371"/>
    </location>
</feature>
<dbReference type="RefSeq" id="WP_154620858.1">
    <property type="nucleotide sequence ID" value="NZ_VUNL01000008.1"/>
</dbReference>
<keyword evidence="2" id="KW-1003">Cell membrane</keyword>
<evidence type="ECO:0000256" key="9">
    <source>
        <dbReference type="PROSITE-ProRule" id="PRU00284"/>
    </source>
</evidence>
<dbReference type="SMART" id="SM00283">
    <property type="entry name" value="MA"/>
    <property type="match status" value="1"/>
</dbReference>
<organism evidence="14 15">
    <name type="scientific">Selenomonas montiformis</name>
    <dbReference type="NCBI Taxonomy" id="2652285"/>
    <lineage>
        <taxon>Bacteria</taxon>
        <taxon>Bacillati</taxon>
        <taxon>Bacillota</taxon>
        <taxon>Negativicutes</taxon>
        <taxon>Selenomonadales</taxon>
        <taxon>Selenomonadaceae</taxon>
        <taxon>Selenomonas</taxon>
    </lineage>
</organism>
<evidence type="ECO:0000256" key="5">
    <source>
        <dbReference type="ARBA" id="ARBA00022989"/>
    </source>
</evidence>
<dbReference type="Gene3D" id="3.30.450.20">
    <property type="entry name" value="PAS domain"/>
    <property type="match status" value="2"/>
</dbReference>
<dbReference type="Pfam" id="PF00015">
    <property type="entry name" value="MCPsignal"/>
    <property type="match status" value="1"/>
</dbReference>
<dbReference type="SUPFAM" id="SSF58104">
    <property type="entry name" value="Methyl-accepting chemotaxis protein (MCP) signaling domain"/>
    <property type="match status" value="1"/>
</dbReference>
<name>A0A6I2V0K8_9FIRM</name>
<dbReference type="GO" id="GO:0005886">
    <property type="term" value="C:plasma membrane"/>
    <property type="evidence" value="ECO:0007669"/>
    <property type="project" value="UniProtKB-SubCell"/>
</dbReference>
<sequence length="676" mass="72107">MTDNVEIMGIRRSGFMGIKQRFMVMIGLVVLLLAAVSGIGYYMAQSILSDSVKSQLTAIVKDQGSQLDTWIESKAAILDGVGNALSKQSAEVSTTKQTLPYLGAIAGDKEILDLTSGSDSGNSFSYVDGDITNDFDARTRDWYKDAKNTGNALFTEAYVSLGGSSDGKIVISYAVPLKADSGKTIGALCEDIDLSVLENVVKKVNYEGQGTGIIIDKKGQIIASSGEEKVMSLIHDDKELTSHYDAMLAQPTGYFEISRGGETEMFAYTTLERPGWIVGLFVPKDYVFASLTKLKIVYTVLCLLGLILITIGGAIFTKQITSVVVRLKNHAVELSQGNLAVADLEVTSNDELGDLTNSFNTMKAHLHALIKQMSSVSEQVAAASEELTAGAHQSAEASTNVAETITKIAEGMQNQNNSIDEAKKEVDAVFTEMQAMTDNTKLMADTSNDTAIAAKTGEQLMNNAMQKMEHIESSVMSSADTVRILGENSKEIGAIVETIVAIADQTNLLALNAAIEAARAGEAGKGFAVVAEEVRKLAAESQTSAEKIKEKISSIQVDTNQAVIAMQEGTVEVQAGTEAINEVGRQFKDIMQKVSDIKTQIDAFHAASSRITNGAERIVGAVDSIDEVSRETASHTETISAAAEQQSASSAEIASSSDSLAKMASELQNATNKFKL</sequence>
<keyword evidence="4 11" id="KW-0812">Transmembrane</keyword>